<dbReference type="EnsemblPlants" id="Zm00001eb092230_T002">
    <property type="protein sequence ID" value="Zm00001eb092230_P002"/>
    <property type="gene ID" value="Zm00001eb092230"/>
</dbReference>
<feature type="compositionally biased region" description="Basic and acidic residues" evidence="8">
    <location>
        <begin position="543"/>
        <end position="565"/>
    </location>
</feature>
<dbReference type="STRING" id="4577.E3VJR1"/>
<proteinExistence type="evidence at transcript level"/>
<dbReference type="PANTHER" id="PTHR43874:SF117">
    <property type="entry name" value="TWO-COMPONENT RESPONSE REGULATOR-LIKE APRR3"/>
    <property type="match status" value="1"/>
</dbReference>
<dbReference type="ExpressionAtlas" id="E3VJR1">
    <property type="expression patterns" value="baseline and differential"/>
</dbReference>
<dbReference type="GO" id="GO:0005634">
    <property type="term" value="C:nucleus"/>
    <property type="evidence" value="ECO:0007669"/>
    <property type="project" value="UniProtKB-SubCell"/>
</dbReference>
<feature type="domain" description="CCT" evidence="10">
    <location>
        <begin position="639"/>
        <end position="681"/>
    </location>
</feature>
<sequence>MSPDADAAAGGGGGGEASAGAGAGASSPPASASAAANGRALVRWDQILPRRSLRVLLVEHDDSTRQIVTALLRKCGYRVAAVADGMKAWEVMRERAYDFDLVLTEVAMPSLSGIQLLSRIAAAAECKNIPVIMMSSQDSIGTVLKCMQKGAVDFLVKPVRKNELGNLWQHVWRRHAMNCQTNGSENNAASNHVSTNVANGSKTGENNDEESDAQSFGNKRETEIKSAETLPDIRRDEMAGSSKKIELQNKSNDGVNTKVDASKDSDGAPSESEKNVRSKCLNGITSAKVAEQIMDNALRITDASSRRPTNLGKDLAMTEPAADRKCQSLVMENNAVKEKNPGEKSKSAVIGHADSYPSQFLETNLGKQQYRNGYKNQEFREKDIFNHSNSSAFSRYGNRRIESSGEIQFLPSRCIVGQEQHVHGKDPVFQPNGVLLPPNDHNTGESTRQARITLDSSMEGADIICSSSAREDAGASSSSHRKDSMSHPSYGFVPVPIPVGAMMPYHCGAILQPVYYPQGPLMHCNSSAINKATIHQTSGQSNYREDCGSGRPSQVDEHKQSEEKHQLHHSRQIHRESGQPVDMVRAHMDHANQSASCSRDICKGSGCTGSGEADTNANTTVALESGNESGIQNSDRSHREAALMKFRMKRKDRCFDKKVRYHSRKKLAEQRPRVKGQFVSQKLKAAMATEAETDS</sequence>
<dbReference type="EMBL" id="HQ003893">
    <property type="protein sequence ID" value="ADO51647.1"/>
    <property type="molecule type" value="mRNA"/>
</dbReference>
<keyword evidence="14" id="KW-1185">Reference proteome</keyword>
<feature type="compositionally biased region" description="Gly residues" evidence="8">
    <location>
        <begin position="9"/>
        <end position="23"/>
    </location>
</feature>
<dbReference type="InterPro" id="IPR010402">
    <property type="entry name" value="CCT_domain"/>
</dbReference>
<dbReference type="PROSITE" id="PS50110">
    <property type="entry name" value="RESPONSE_REGULATORY"/>
    <property type="match status" value="1"/>
</dbReference>
<keyword evidence="5 7" id="KW-0539">Nucleus</keyword>
<protein>
    <submittedName>
        <fullName evidence="11">PRR59</fullName>
    </submittedName>
    <submittedName>
        <fullName evidence="12">Two-component response regulator-like APRR9</fullName>
    </submittedName>
</protein>
<evidence type="ECO:0000259" key="9">
    <source>
        <dbReference type="PROSITE" id="PS50110"/>
    </source>
</evidence>
<evidence type="ECO:0000256" key="2">
    <source>
        <dbReference type="ARBA" id="ARBA00010330"/>
    </source>
</evidence>
<dbReference type="KEGG" id="zma:100272683"/>
<dbReference type="SMR" id="E3VJR1"/>
<dbReference type="Proteomes" id="UP000007305">
    <property type="component" value="Chromosome 2"/>
</dbReference>
<dbReference type="GO" id="GO:0000160">
    <property type="term" value="P:phosphorelay signal transduction system"/>
    <property type="evidence" value="ECO:0007669"/>
    <property type="project" value="UniProtKB-KW"/>
</dbReference>
<evidence type="ECO:0000313" key="13">
    <source>
        <dbReference type="EnsemblPlants" id="Zm00001eb092230_P002"/>
    </source>
</evidence>
<name>E3VJR1_MAIZE</name>
<dbReference type="SMART" id="SM00448">
    <property type="entry name" value="REC"/>
    <property type="match status" value="1"/>
</dbReference>
<organism evidence="11">
    <name type="scientific">Zea mays</name>
    <name type="common">Maize</name>
    <dbReference type="NCBI Taxonomy" id="4577"/>
    <lineage>
        <taxon>Eukaryota</taxon>
        <taxon>Viridiplantae</taxon>
        <taxon>Streptophyta</taxon>
        <taxon>Embryophyta</taxon>
        <taxon>Tracheophyta</taxon>
        <taxon>Spermatophyta</taxon>
        <taxon>Magnoliopsida</taxon>
        <taxon>Liliopsida</taxon>
        <taxon>Poales</taxon>
        <taxon>Poaceae</taxon>
        <taxon>PACMAD clade</taxon>
        <taxon>Panicoideae</taxon>
        <taxon>Andropogonodae</taxon>
        <taxon>Andropogoneae</taxon>
        <taxon>Tripsacinae</taxon>
        <taxon>Zea</taxon>
    </lineage>
</organism>
<dbReference type="Gene3D" id="3.40.50.2300">
    <property type="match status" value="1"/>
</dbReference>
<keyword evidence="3" id="KW-0902">Two-component regulatory system</keyword>
<comment type="similarity">
    <text evidence="2">Belongs to the ARR-like family.</text>
</comment>
<feature type="region of interest" description="Disordered" evidence="8">
    <location>
        <begin position="540"/>
        <end position="578"/>
    </location>
</feature>
<dbReference type="InterPro" id="IPR045279">
    <property type="entry name" value="ARR-like"/>
</dbReference>
<evidence type="ECO:0000256" key="7">
    <source>
        <dbReference type="PROSITE-ProRule" id="PRU00357"/>
    </source>
</evidence>
<reference evidence="13" key="3">
    <citation type="submission" date="2019-07" db="EMBL/GenBank/DDBJ databases">
        <authorList>
            <person name="Seetharam A."/>
            <person name="Woodhouse M."/>
            <person name="Cannon E."/>
        </authorList>
    </citation>
    <scope>NUCLEOTIDE SEQUENCE [LARGE SCALE GENOMIC DNA]</scope>
    <source>
        <strain evidence="13">cv. B73</strain>
    </source>
</reference>
<dbReference type="IntAct" id="E3VJR1">
    <property type="interactions" value="1"/>
</dbReference>
<evidence type="ECO:0000256" key="3">
    <source>
        <dbReference type="ARBA" id="ARBA00023012"/>
    </source>
</evidence>
<feature type="region of interest" description="Disordered" evidence="8">
    <location>
        <begin position="468"/>
        <end position="488"/>
    </location>
</feature>
<dbReference type="SUPFAM" id="SSF52172">
    <property type="entry name" value="CheY-like"/>
    <property type="match status" value="1"/>
</dbReference>
<evidence type="ECO:0000256" key="8">
    <source>
        <dbReference type="SAM" id="MobiDB-lite"/>
    </source>
</evidence>
<evidence type="ECO:0000313" key="12">
    <source>
        <dbReference type="EMBL" id="ONM19726.1"/>
    </source>
</evidence>
<dbReference type="GO" id="GO:0048511">
    <property type="term" value="P:rhythmic process"/>
    <property type="evidence" value="ECO:0007669"/>
    <property type="project" value="UniProtKB-KW"/>
</dbReference>
<dbReference type="eggNOG" id="KOG1601">
    <property type="taxonomic scope" value="Eukaryota"/>
</dbReference>
<evidence type="ECO:0000259" key="10">
    <source>
        <dbReference type="PROSITE" id="PS51017"/>
    </source>
</evidence>
<dbReference type="GO" id="GO:0009736">
    <property type="term" value="P:cytokinin-activated signaling pathway"/>
    <property type="evidence" value="ECO:0007669"/>
    <property type="project" value="InterPro"/>
</dbReference>
<dbReference type="OrthoDB" id="60033at2759"/>
<dbReference type="InterPro" id="IPR001789">
    <property type="entry name" value="Sig_transdc_resp-reg_receiver"/>
</dbReference>
<dbReference type="Pfam" id="PF06203">
    <property type="entry name" value="CCT"/>
    <property type="match status" value="1"/>
</dbReference>
<comment type="subcellular location">
    <subcellularLocation>
        <location evidence="1 7">Nucleus</location>
    </subcellularLocation>
</comment>
<feature type="region of interest" description="Disordered" evidence="8">
    <location>
        <begin position="182"/>
        <end position="277"/>
    </location>
</feature>
<reference evidence="13" key="4">
    <citation type="submission" date="2021-05" db="UniProtKB">
        <authorList>
            <consortium name="EnsemblPlants"/>
        </authorList>
    </citation>
    <scope>IDENTIFICATION</scope>
    <source>
        <strain evidence="13">cv. B73</strain>
    </source>
</reference>
<gene>
    <name evidence="13" type="primary">LOC100272683</name>
    <name evidence="12" type="ORF">ZEAMMB73_Zm00001d004875</name>
</gene>
<evidence type="ECO:0000256" key="4">
    <source>
        <dbReference type="ARBA" id="ARBA00023108"/>
    </source>
</evidence>
<dbReference type="PROSITE" id="PS51017">
    <property type="entry name" value="CCT"/>
    <property type="match status" value="1"/>
</dbReference>
<keyword evidence="4" id="KW-0090">Biological rhythms</keyword>
<evidence type="ECO:0000256" key="6">
    <source>
        <dbReference type="PROSITE-ProRule" id="PRU00169"/>
    </source>
</evidence>
<feature type="compositionally biased region" description="Polar residues" evidence="8">
    <location>
        <begin position="182"/>
        <end position="204"/>
    </location>
</feature>
<evidence type="ECO:0000313" key="14">
    <source>
        <dbReference type="Proteomes" id="UP000007305"/>
    </source>
</evidence>
<feature type="compositionally biased region" description="Basic and acidic residues" evidence="8">
    <location>
        <begin position="260"/>
        <end position="276"/>
    </location>
</feature>
<feature type="compositionally biased region" description="Basic and acidic residues" evidence="8">
    <location>
        <begin position="218"/>
        <end position="247"/>
    </location>
</feature>
<dbReference type="EMBL" id="CM007648">
    <property type="protein sequence ID" value="ONM19726.1"/>
    <property type="molecule type" value="Genomic_DNA"/>
</dbReference>
<dbReference type="RefSeq" id="NP_001346664.1">
    <property type="nucleotide sequence ID" value="NM_001359735.1"/>
</dbReference>
<comment type="caution">
    <text evidence="6">Lacks conserved residue(s) required for the propagation of feature annotation.</text>
</comment>
<feature type="region of interest" description="Disordered" evidence="8">
    <location>
        <begin position="1"/>
        <end position="30"/>
    </location>
</feature>
<reference evidence="11" key="1">
    <citation type="journal article" date="2010" name="PLoS ONE">
        <title>Maize global transcriptomics reveals pervasive leaf diurnal rhythms but rhythms in developing ears are largely limited to the core oscillator.</title>
        <authorList>
            <person name="Hayes K.R."/>
            <person name="Beatty M."/>
            <person name="Meng X."/>
            <person name="Simmons C.R."/>
            <person name="Habben J.E."/>
            <person name="Danilevskaya O.N."/>
        </authorList>
    </citation>
    <scope>NUCLEOTIDE SEQUENCE</scope>
</reference>
<dbReference type="AlphaFoldDB" id="E3VJR1"/>
<feature type="domain" description="Response regulatory" evidence="9">
    <location>
        <begin position="54"/>
        <end position="172"/>
    </location>
</feature>
<evidence type="ECO:0000256" key="1">
    <source>
        <dbReference type="ARBA" id="ARBA00004123"/>
    </source>
</evidence>
<dbReference type="Pfam" id="PF00072">
    <property type="entry name" value="Response_reg"/>
    <property type="match status" value="1"/>
</dbReference>
<evidence type="ECO:0000313" key="11">
    <source>
        <dbReference type="EMBL" id="ADO51647.1"/>
    </source>
</evidence>
<dbReference type="PANTHER" id="PTHR43874">
    <property type="entry name" value="TWO-COMPONENT RESPONSE REGULATOR"/>
    <property type="match status" value="1"/>
</dbReference>
<reference evidence="12 14" key="2">
    <citation type="submission" date="2015-12" db="EMBL/GenBank/DDBJ databases">
        <title>Update maize B73 reference genome by single molecule sequencing technologies.</title>
        <authorList>
            <consortium name="Maize Genome Sequencing Project"/>
            <person name="Ware D."/>
        </authorList>
    </citation>
    <scope>NUCLEOTIDE SEQUENCE [LARGE SCALE GENOMIC DNA]</scope>
    <source>
        <strain evidence="14">cv. B73</strain>
        <tissue evidence="12">Seedling</tissue>
    </source>
</reference>
<dbReference type="Gramene" id="Zm00001eb092230_T002">
    <property type="protein sequence ID" value="Zm00001eb092230_P002"/>
    <property type="gene ID" value="Zm00001eb092230"/>
</dbReference>
<accession>E3VJR1</accession>
<dbReference type="GeneID" id="100272683"/>
<evidence type="ECO:0000256" key="5">
    <source>
        <dbReference type="ARBA" id="ARBA00023242"/>
    </source>
</evidence>
<dbReference type="InterPro" id="IPR011006">
    <property type="entry name" value="CheY-like_superfamily"/>
</dbReference>
<dbReference type="OMA" id="FIHTRES"/>